<dbReference type="SMART" id="SM00387">
    <property type="entry name" value="HATPase_c"/>
    <property type="match status" value="1"/>
</dbReference>
<dbReference type="EC" id="2.7.13.3" evidence="3"/>
<evidence type="ECO:0000256" key="5">
    <source>
        <dbReference type="ARBA" id="ARBA00022777"/>
    </source>
</evidence>
<keyword evidence="6" id="KW-0902">Two-component regulatory system</keyword>
<feature type="transmembrane region" description="Helical" evidence="7">
    <location>
        <begin position="7"/>
        <end position="30"/>
    </location>
</feature>
<dbReference type="Gene3D" id="1.10.287.130">
    <property type="match status" value="1"/>
</dbReference>
<dbReference type="InterPro" id="IPR008358">
    <property type="entry name" value="Sig_transdc_His_kin/Pase_MprB"/>
</dbReference>
<keyword evidence="4" id="KW-0808">Transferase</keyword>
<dbReference type="GO" id="GO:0005886">
    <property type="term" value="C:plasma membrane"/>
    <property type="evidence" value="ECO:0007669"/>
    <property type="project" value="TreeGrafter"/>
</dbReference>
<comment type="subcellular location">
    <subcellularLocation>
        <location evidence="2">Membrane</location>
    </subcellularLocation>
</comment>
<dbReference type="Pfam" id="PF02518">
    <property type="entry name" value="HATPase_c"/>
    <property type="match status" value="1"/>
</dbReference>
<dbReference type="CDD" id="cd00082">
    <property type="entry name" value="HisKA"/>
    <property type="match status" value="1"/>
</dbReference>
<dbReference type="InterPro" id="IPR003594">
    <property type="entry name" value="HATPase_dom"/>
</dbReference>
<dbReference type="GO" id="GO:0004721">
    <property type="term" value="F:phosphoprotein phosphatase activity"/>
    <property type="evidence" value="ECO:0007669"/>
    <property type="project" value="TreeGrafter"/>
</dbReference>
<evidence type="ECO:0000256" key="7">
    <source>
        <dbReference type="SAM" id="Phobius"/>
    </source>
</evidence>
<comment type="caution">
    <text evidence="9">The sequence shown here is derived from an EMBL/GenBank/DDBJ whole genome shotgun (WGS) entry which is preliminary data.</text>
</comment>
<dbReference type="InterPro" id="IPR050351">
    <property type="entry name" value="BphY/WalK/GraS-like"/>
</dbReference>
<dbReference type="InterPro" id="IPR036097">
    <property type="entry name" value="HisK_dim/P_sf"/>
</dbReference>
<accession>A0A7Z8D0M9</accession>
<dbReference type="PROSITE" id="PS50109">
    <property type="entry name" value="HIS_KIN"/>
    <property type="match status" value="1"/>
</dbReference>
<dbReference type="GO" id="GO:0000155">
    <property type="term" value="F:phosphorelay sensor kinase activity"/>
    <property type="evidence" value="ECO:0007669"/>
    <property type="project" value="InterPro"/>
</dbReference>
<evidence type="ECO:0000256" key="4">
    <source>
        <dbReference type="ARBA" id="ARBA00022679"/>
    </source>
</evidence>
<dbReference type="AlphaFoldDB" id="A0A7Z8D0M9"/>
<dbReference type="SUPFAM" id="SSF55874">
    <property type="entry name" value="ATPase domain of HSP90 chaperone/DNA topoisomerase II/histidine kinase"/>
    <property type="match status" value="1"/>
</dbReference>
<dbReference type="CDD" id="cd00075">
    <property type="entry name" value="HATPase"/>
    <property type="match status" value="1"/>
</dbReference>
<evidence type="ECO:0000313" key="10">
    <source>
        <dbReference type="Proteomes" id="UP000297938"/>
    </source>
</evidence>
<evidence type="ECO:0000313" key="9">
    <source>
        <dbReference type="EMBL" id="TFJ29483.1"/>
    </source>
</evidence>
<sequence>MKIRTKNFLYTSGIIILIVTIAFSILYLLMPNYYQMKKERELKVAIKLVVTKIEEQPTSLDSFQILSQESFYSGLTFILKDPNGKIIYPNTLQLSDAANLQQTNEVQQVEGAAILFSDLEEIATYSQTAKVNNDLQYLTYNEAFKDNQQRKYVLTVIYPLQPINEAQEVLLDIYPLVLLICFVIGAFGAYLYSYFSTKRITKISETTRQMTFSNEILANDIKGVDEISELSKDIHYLHASLVTTNEQLNQDLLIISKLENSKTEFMQMASHELKTPLTALSGIVEGMVHKVGPYQDRDKYLEVCQMLLKEQADLINDILYISKLDKIEEQKKTTFQLNELIEAELPKFESFVIKQDYHLEIALEPVKVKENPAEVQRVISNLISNAMKYTKAGGRISLTVTKGEFQIKNECEPLKEQELDQIFEAFYRPDFARNRKDGGTGLGLFIVSQLLKKNQLGYEFVPLEKGQGMVFKLFF</sequence>
<dbReference type="PANTHER" id="PTHR45453">
    <property type="entry name" value="PHOSPHATE REGULON SENSOR PROTEIN PHOR"/>
    <property type="match status" value="1"/>
</dbReference>
<evidence type="ECO:0000256" key="3">
    <source>
        <dbReference type="ARBA" id="ARBA00012438"/>
    </source>
</evidence>
<proteinExistence type="predicted"/>
<evidence type="ECO:0000259" key="8">
    <source>
        <dbReference type="PROSITE" id="PS50109"/>
    </source>
</evidence>
<comment type="catalytic activity">
    <reaction evidence="1">
        <text>ATP + protein L-histidine = ADP + protein N-phospho-L-histidine.</text>
        <dbReference type="EC" id="2.7.13.3"/>
    </reaction>
</comment>
<keyword evidence="7" id="KW-0472">Membrane</keyword>
<dbReference type="PANTHER" id="PTHR45453:SF3">
    <property type="entry name" value="HISTIDINE KINASE"/>
    <property type="match status" value="1"/>
</dbReference>
<dbReference type="Proteomes" id="UP000297938">
    <property type="component" value="Unassembled WGS sequence"/>
</dbReference>
<gene>
    <name evidence="9" type="ORF">CKN69_01260</name>
</gene>
<keyword evidence="7" id="KW-0812">Transmembrane</keyword>
<dbReference type="RefSeq" id="WP_135025564.1">
    <property type="nucleotide sequence ID" value="NZ_JBFUWK010000004.1"/>
</dbReference>
<dbReference type="InterPro" id="IPR005467">
    <property type="entry name" value="His_kinase_dom"/>
</dbReference>
<dbReference type="SMART" id="SM00388">
    <property type="entry name" value="HisKA"/>
    <property type="match status" value="1"/>
</dbReference>
<dbReference type="PRINTS" id="PR01780">
    <property type="entry name" value="LANTIREGPROT"/>
</dbReference>
<evidence type="ECO:0000256" key="6">
    <source>
        <dbReference type="ARBA" id="ARBA00023012"/>
    </source>
</evidence>
<dbReference type="InterPro" id="IPR003661">
    <property type="entry name" value="HisK_dim/P_dom"/>
</dbReference>
<dbReference type="Pfam" id="PF00512">
    <property type="entry name" value="HisKA"/>
    <property type="match status" value="1"/>
</dbReference>
<dbReference type="InterPro" id="IPR036890">
    <property type="entry name" value="HATPase_C_sf"/>
</dbReference>
<dbReference type="Gene3D" id="3.30.565.10">
    <property type="entry name" value="Histidine kinase-like ATPase, C-terminal domain"/>
    <property type="match status" value="1"/>
</dbReference>
<keyword evidence="5" id="KW-0418">Kinase</keyword>
<organism evidence="9 10">
    <name type="scientific">Carnobacterium divergens</name>
    <name type="common">Lactobacillus divergens</name>
    <dbReference type="NCBI Taxonomy" id="2748"/>
    <lineage>
        <taxon>Bacteria</taxon>
        <taxon>Bacillati</taxon>
        <taxon>Bacillota</taxon>
        <taxon>Bacilli</taxon>
        <taxon>Lactobacillales</taxon>
        <taxon>Carnobacteriaceae</taxon>
        <taxon>Carnobacterium</taxon>
    </lineage>
</organism>
<feature type="domain" description="Histidine kinase" evidence="8">
    <location>
        <begin position="268"/>
        <end position="475"/>
    </location>
</feature>
<reference evidence="9 10" key="1">
    <citation type="journal article" date="2018" name="Int. J. Food Microbiol.">
        <title>Growth of Carnobacterium spp. isolated from chilled vacuum-packaged meat under relevant acidic conditions.</title>
        <authorList>
            <person name="Zhang P."/>
            <person name="Badoni M."/>
            <person name="Ganzle M."/>
            <person name="Yang X."/>
        </authorList>
    </citation>
    <scope>NUCLEOTIDE SEQUENCE [LARGE SCALE GENOMIC DNA]</scope>
    <source>
        <strain evidence="9 10">B2</strain>
    </source>
</reference>
<evidence type="ECO:0000256" key="1">
    <source>
        <dbReference type="ARBA" id="ARBA00000085"/>
    </source>
</evidence>
<keyword evidence="7" id="KW-1133">Transmembrane helix</keyword>
<evidence type="ECO:0000256" key="2">
    <source>
        <dbReference type="ARBA" id="ARBA00004370"/>
    </source>
</evidence>
<feature type="transmembrane region" description="Helical" evidence="7">
    <location>
        <begin position="173"/>
        <end position="192"/>
    </location>
</feature>
<protein>
    <recommendedName>
        <fullName evidence="3">histidine kinase</fullName>
        <ecNumber evidence="3">2.7.13.3</ecNumber>
    </recommendedName>
</protein>
<dbReference type="SUPFAM" id="SSF47384">
    <property type="entry name" value="Homodimeric domain of signal transducing histidine kinase"/>
    <property type="match status" value="1"/>
</dbReference>
<dbReference type="EMBL" id="NRPP01000003">
    <property type="protein sequence ID" value="TFJ29483.1"/>
    <property type="molecule type" value="Genomic_DNA"/>
</dbReference>
<dbReference type="GO" id="GO:0016036">
    <property type="term" value="P:cellular response to phosphate starvation"/>
    <property type="evidence" value="ECO:0007669"/>
    <property type="project" value="TreeGrafter"/>
</dbReference>
<name>A0A7Z8D0M9_CARDV</name>